<dbReference type="EMBL" id="AACS02000004">
    <property type="protein sequence ID" value="EAU85474.2"/>
    <property type="molecule type" value="Genomic_DNA"/>
</dbReference>
<feature type="region of interest" description="Disordered" evidence="1">
    <location>
        <begin position="317"/>
        <end position="358"/>
    </location>
</feature>
<dbReference type="Proteomes" id="UP000001861">
    <property type="component" value="Unassembled WGS sequence"/>
</dbReference>
<dbReference type="GeneID" id="6012833"/>
<dbReference type="OrthoDB" id="419694at2759"/>
<dbReference type="GO" id="GO:0000215">
    <property type="term" value="F:tRNA 2'-phosphotransferase activity"/>
    <property type="evidence" value="ECO:0007669"/>
    <property type="project" value="TreeGrafter"/>
</dbReference>
<dbReference type="SUPFAM" id="SSF56399">
    <property type="entry name" value="ADP-ribosylation"/>
    <property type="match status" value="1"/>
</dbReference>
<feature type="compositionally biased region" description="Pro residues" evidence="1">
    <location>
        <begin position="341"/>
        <end position="357"/>
    </location>
</feature>
<comment type="caution">
    <text evidence="2">The sequence shown here is derived from an EMBL/GenBank/DDBJ whole genome shotgun (WGS) entry which is preliminary data.</text>
</comment>
<dbReference type="KEGG" id="cci:CC1G_06375"/>
<evidence type="ECO:0000256" key="1">
    <source>
        <dbReference type="SAM" id="MobiDB-lite"/>
    </source>
</evidence>
<dbReference type="GO" id="GO:0006388">
    <property type="term" value="P:tRNA splicing, via endonucleolytic cleavage and ligation"/>
    <property type="evidence" value="ECO:0007669"/>
    <property type="project" value="TreeGrafter"/>
</dbReference>
<dbReference type="InterPro" id="IPR002745">
    <property type="entry name" value="Ptrans_KptA/Tpt1"/>
</dbReference>
<feature type="region of interest" description="Disordered" evidence="1">
    <location>
        <begin position="530"/>
        <end position="614"/>
    </location>
</feature>
<keyword evidence="3" id="KW-1185">Reference proteome</keyword>
<protein>
    <submittedName>
        <fullName evidence="2">Uncharacterized protein</fullName>
    </submittedName>
</protein>
<dbReference type="Pfam" id="PF01885">
    <property type="entry name" value="PTS_2-RNA"/>
    <property type="match status" value="1"/>
</dbReference>
<proteinExistence type="predicted"/>
<reference evidence="2 3" key="1">
    <citation type="journal article" date="2010" name="Proc. Natl. Acad. Sci. U.S.A.">
        <title>Insights into evolution of multicellular fungi from the assembled chromosomes of the mushroom Coprinopsis cinerea (Coprinus cinereus).</title>
        <authorList>
            <person name="Stajich J.E."/>
            <person name="Wilke S.K."/>
            <person name="Ahren D."/>
            <person name="Au C.H."/>
            <person name="Birren B.W."/>
            <person name="Borodovsky M."/>
            <person name="Burns C."/>
            <person name="Canback B."/>
            <person name="Casselton L.A."/>
            <person name="Cheng C.K."/>
            <person name="Deng J."/>
            <person name="Dietrich F.S."/>
            <person name="Fargo D.C."/>
            <person name="Farman M.L."/>
            <person name="Gathman A.C."/>
            <person name="Goldberg J."/>
            <person name="Guigo R."/>
            <person name="Hoegger P.J."/>
            <person name="Hooker J.B."/>
            <person name="Huggins A."/>
            <person name="James T.Y."/>
            <person name="Kamada T."/>
            <person name="Kilaru S."/>
            <person name="Kodira C."/>
            <person name="Kues U."/>
            <person name="Kupfer D."/>
            <person name="Kwan H.S."/>
            <person name="Lomsadze A."/>
            <person name="Li W."/>
            <person name="Lilly W.W."/>
            <person name="Ma L.J."/>
            <person name="Mackey A.J."/>
            <person name="Manning G."/>
            <person name="Martin F."/>
            <person name="Muraguchi H."/>
            <person name="Natvig D.O."/>
            <person name="Palmerini H."/>
            <person name="Ramesh M.A."/>
            <person name="Rehmeyer C.J."/>
            <person name="Roe B.A."/>
            <person name="Shenoy N."/>
            <person name="Stanke M."/>
            <person name="Ter-Hovhannisyan V."/>
            <person name="Tunlid A."/>
            <person name="Velagapudi R."/>
            <person name="Vision T.J."/>
            <person name="Zeng Q."/>
            <person name="Zolan M.E."/>
            <person name="Pukkila P.J."/>
        </authorList>
    </citation>
    <scope>NUCLEOTIDE SEQUENCE [LARGE SCALE GENOMIC DNA]</scope>
    <source>
        <strain evidence="3">Okayama-7 / 130 / ATCC MYA-4618 / FGSC 9003</strain>
    </source>
</reference>
<dbReference type="PANTHER" id="PTHR12684:SF2">
    <property type="entry name" value="TRNA 2'-PHOSPHOTRANSFERASE 1"/>
    <property type="match status" value="1"/>
</dbReference>
<evidence type="ECO:0000313" key="3">
    <source>
        <dbReference type="Proteomes" id="UP000001861"/>
    </source>
</evidence>
<feature type="compositionally biased region" description="Basic and acidic residues" evidence="1">
    <location>
        <begin position="466"/>
        <end position="480"/>
    </location>
</feature>
<accession>A8NTS2</accession>
<feature type="compositionally biased region" description="Basic and acidic residues" evidence="1">
    <location>
        <begin position="490"/>
        <end position="501"/>
    </location>
</feature>
<sequence length="614" mass="68269">MLSLRNRVQHASLPHIFHKTPLAILADNLEQILKAQCKGPRPTPSVKYPLDNNKLPRSKRYRYPNATPPVRRKDMVRKDGYMSISRLLQHPSLRRYGFRELFDATRFDPERRFQIVYEPDSIGSLDAGAYGTYHSGSNGLGVTVDGAGEGGVSSSASGSIGISEGVDTGSTVPEMWWIRLRRGYYQEFDMRLKRITHPQEVNVAIHVTTPEAWEDIKRVGLTRQSFPYIQFHCGIPGAETLNLPDTTGWTSSPYSSALHEPMLASGFYTKEVLEKIKWVQRIERKQRMDQKWRKQELEAPDPTKAFSWPSFWSASSTAKSSPPSSSPSSSSPSPCQSTSSPPIPTPAPSPSPQPPPTHKVLIFLNFRDALRSGIKFYQSKQDKRVLLTPGDENGCIPPWLFRRVHKVQIARQRVLARPSGSSSEGVGGRGSASTWGEAKSLEVQGASATVTGVNEADSTARAASDSPEHSDQTKPNREQLRPTPAADTQPPHRSELVDVDVEVSREEIEFDRSVPPGKVEVTETVYEHEELAPIVEIEDEFETEKKDAEERVPRDEDEGWDEQNPRSEVAGRGSEGDKDGAVWKEVSEGQNVKEGDGEMGVHRDDGAGEVASRR</sequence>
<dbReference type="VEuPathDB" id="FungiDB:CC1G_06375"/>
<dbReference type="InParanoid" id="A8NTS2"/>
<dbReference type="HOGENOM" id="CLU_444811_0_0_1"/>
<feature type="compositionally biased region" description="Low complexity" evidence="1">
    <location>
        <begin position="317"/>
        <end position="340"/>
    </location>
</feature>
<dbReference type="RefSeq" id="XP_001836290.2">
    <property type="nucleotide sequence ID" value="XM_001836238.2"/>
</dbReference>
<name>A8NTS2_COPC7</name>
<evidence type="ECO:0000313" key="2">
    <source>
        <dbReference type="EMBL" id="EAU85474.2"/>
    </source>
</evidence>
<feature type="region of interest" description="Disordered" evidence="1">
    <location>
        <begin position="414"/>
        <end position="501"/>
    </location>
</feature>
<feature type="compositionally biased region" description="Basic and acidic residues" evidence="1">
    <location>
        <begin position="574"/>
        <end position="614"/>
    </location>
</feature>
<feature type="compositionally biased region" description="Basic and acidic residues" evidence="1">
    <location>
        <begin position="543"/>
        <end position="554"/>
    </location>
</feature>
<dbReference type="AlphaFoldDB" id="A8NTS2"/>
<dbReference type="PANTHER" id="PTHR12684">
    <property type="entry name" value="PUTATIVE PHOSPHOTRANSFERASE"/>
    <property type="match status" value="1"/>
</dbReference>
<gene>
    <name evidence="2" type="ORF">CC1G_06375</name>
</gene>
<organism evidence="2 3">
    <name type="scientific">Coprinopsis cinerea (strain Okayama-7 / 130 / ATCC MYA-4618 / FGSC 9003)</name>
    <name type="common">Inky cap fungus</name>
    <name type="synonym">Hormographiella aspergillata</name>
    <dbReference type="NCBI Taxonomy" id="240176"/>
    <lineage>
        <taxon>Eukaryota</taxon>
        <taxon>Fungi</taxon>
        <taxon>Dikarya</taxon>
        <taxon>Basidiomycota</taxon>
        <taxon>Agaricomycotina</taxon>
        <taxon>Agaricomycetes</taxon>
        <taxon>Agaricomycetidae</taxon>
        <taxon>Agaricales</taxon>
        <taxon>Agaricineae</taxon>
        <taxon>Psathyrellaceae</taxon>
        <taxon>Coprinopsis</taxon>
    </lineage>
</organism>